<dbReference type="EMBL" id="ASHM01031833">
    <property type="protein sequence ID" value="PNX77126.1"/>
    <property type="molecule type" value="Genomic_DNA"/>
</dbReference>
<organism evidence="1 2">
    <name type="scientific">Trifolium pratense</name>
    <name type="common">Red clover</name>
    <dbReference type="NCBI Taxonomy" id="57577"/>
    <lineage>
        <taxon>Eukaryota</taxon>
        <taxon>Viridiplantae</taxon>
        <taxon>Streptophyta</taxon>
        <taxon>Embryophyta</taxon>
        <taxon>Tracheophyta</taxon>
        <taxon>Spermatophyta</taxon>
        <taxon>Magnoliopsida</taxon>
        <taxon>eudicotyledons</taxon>
        <taxon>Gunneridae</taxon>
        <taxon>Pentapetalae</taxon>
        <taxon>rosids</taxon>
        <taxon>fabids</taxon>
        <taxon>Fabales</taxon>
        <taxon>Fabaceae</taxon>
        <taxon>Papilionoideae</taxon>
        <taxon>50 kb inversion clade</taxon>
        <taxon>NPAAA clade</taxon>
        <taxon>Hologalegina</taxon>
        <taxon>IRL clade</taxon>
        <taxon>Trifolieae</taxon>
        <taxon>Trifolium</taxon>
    </lineage>
</organism>
<dbReference type="AlphaFoldDB" id="A0A2K3LF27"/>
<reference evidence="1 2" key="1">
    <citation type="journal article" date="2014" name="Am. J. Bot.">
        <title>Genome assembly and annotation for red clover (Trifolium pratense; Fabaceae).</title>
        <authorList>
            <person name="Istvanek J."/>
            <person name="Jaros M."/>
            <person name="Krenek A."/>
            <person name="Repkova J."/>
        </authorList>
    </citation>
    <scope>NUCLEOTIDE SEQUENCE [LARGE SCALE GENOMIC DNA]</scope>
    <source>
        <strain evidence="2">cv. Tatra</strain>
        <tissue evidence="1">Young leaves</tissue>
    </source>
</reference>
<evidence type="ECO:0000313" key="1">
    <source>
        <dbReference type="EMBL" id="PNX77126.1"/>
    </source>
</evidence>
<accession>A0A2K3LF27</accession>
<reference evidence="1 2" key="2">
    <citation type="journal article" date="2017" name="Front. Plant Sci.">
        <title>Gene Classification and Mining of Molecular Markers Useful in Red Clover (Trifolium pratense) Breeding.</title>
        <authorList>
            <person name="Istvanek J."/>
            <person name="Dluhosova J."/>
            <person name="Dluhos P."/>
            <person name="Patkova L."/>
            <person name="Nedelnik J."/>
            <person name="Repkova J."/>
        </authorList>
    </citation>
    <scope>NUCLEOTIDE SEQUENCE [LARGE SCALE GENOMIC DNA]</scope>
    <source>
        <strain evidence="2">cv. Tatra</strain>
        <tissue evidence="1">Young leaves</tissue>
    </source>
</reference>
<dbReference type="Proteomes" id="UP000236291">
    <property type="component" value="Unassembled WGS sequence"/>
</dbReference>
<protein>
    <submittedName>
        <fullName evidence="1">Uncharacterized protein</fullName>
    </submittedName>
</protein>
<sequence>MYCNGKNTSFDDRISIMEIEVQKHIAPTKLSSFLTCNSVESMAMAATTVTTTKTLPATTTRTNGCFAARTTKSNVIDHKDNNNQQQSPSFPLPVLTVAATLQHHNSVGSHLSMSKFQNTISERMCYEQLFCCS</sequence>
<evidence type="ECO:0000313" key="2">
    <source>
        <dbReference type="Proteomes" id="UP000236291"/>
    </source>
</evidence>
<comment type="caution">
    <text evidence="1">The sequence shown here is derived from an EMBL/GenBank/DDBJ whole genome shotgun (WGS) entry which is preliminary data.</text>
</comment>
<proteinExistence type="predicted"/>
<name>A0A2K3LF27_TRIPR</name>
<gene>
    <name evidence="1" type="ORF">L195_g033088</name>
</gene>